<gene>
    <name evidence="3" type="ORF">BJ085DRAFT_28210</name>
</gene>
<proteinExistence type="predicted"/>
<feature type="compositionally biased region" description="Low complexity" evidence="1">
    <location>
        <begin position="153"/>
        <end position="176"/>
    </location>
</feature>
<evidence type="ECO:0000313" key="4">
    <source>
        <dbReference type="Proteomes" id="UP000268162"/>
    </source>
</evidence>
<evidence type="ECO:0000313" key="3">
    <source>
        <dbReference type="EMBL" id="RKP33479.1"/>
    </source>
</evidence>
<dbReference type="EMBL" id="ML003829">
    <property type="protein sequence ID" value="RKP33479.1"/>
    <property type="molecule type" value="Genomic_DNA"/>
</dbReference>
<feature type="signal peptide" evidence="2">
    <location>
        <begin position="1"/>
        <end position="24"/>
    </location>
</feature>
<dbReference type="Proteomes" id="UP000268162">
    <property type="component" value="Unassembled WGS sequence"/>
</dbReference>
<organism evidence="3 4">
    <name type="scientific">Dimargaris cristalligena</name>
    <dbReference type="NCBI Taxonomy" id="215637"/>
    <lineage>
        <taxon>Eukaryota</taxon>
        <taxon>Fungi</taxon>
        <taxon>Fungi incertae sedis</taxon>
        <taxon>Zoopagomycota</taxon>
        <taxon>Kickxellomycotina</taxon>
        <taxon>Dimargaritomycetes</taxon>
        <taxon>Dimargaritales</taxon>
        <taxon>Dimargaritaceae</taxon>
        <taxon>Dimargaris</taxon>
    </lineage>
</organism>
<sequence length="340" mass="36942">MLAVTSGKIQLVIIVLLSCWVASAVNTVPGSAANRELSYEEAIHLLYACLPDEHYVLSPNRGLGLGHSPTSINPTAGRQFANIEEGQADVSFIPPPDGPTGGGDVQFAALGDGYQVQWTGSYSATNSPPSYYPFSQEHPTGWAELHLDNSSGYSSYSGPNTSGPISSQYQQPPSRRSTGDENTIQKEYMFSDDQSNTSSSTRQSHRVFLHSDTDEQSGKSGFTPQHPLEIRSVTPPSAPKDLYLSKELLVGNSDRFRKKIELSLSAVPINNGLSESDGRMVQAEPESSEKDRLAAFDKKLSRIIKGISAKPGPYFIYAMDWDAETEKKGMVTPIDSFLAN</sequence>
<protein>
    <submittedName>
        <fullName evidence="3">Uncharacterized protein</fullName>
    </submittedName>
</protein>
<name>A0A4V1J3W5_9FUNG</name>
<keyword evidence="4" id="KW-1185">Reference proteome</keyword>
<keyword evidence="2" id="KW-0732">Signal</keyword>
<feature type="region of interest" description="Disordered" evidence="1">
    <location>
        <begin position="153"/>
        <end position="180"/>
    </location>
</feature>
<evidence type="ECO:0000256" key="1">
    <source>
        <dbReference type="SAM" id="MobiDB-lite"/>
    </source>
</evidence>
<dbReference type="AlphaFoldDB" id="A0A4V1J3W5"/>
<reference evidence="4" key="1">
    <citation type="journal article" date="2018" name="Nat. Microbiol.">
        <title>Leveraging single-cell genomics to expand the fungal tree of life.</title>
        <authorList>
            <person name="Ahrendt S.R."/>
            <person name="Quandt C.A."/>
            <person name="Ciobanu D."/>
            <person name="Clum A."/>
            <person name="Salamov A."/>
            <person name="Andreopoulos B."/>
            <person name="Cheng J.F."/>
            <person name="Woyke T."/>
            <person name="Pelin A."/>
            <person name="Henrissat B."/>
            <person name="Reynolds N.K."/>
            <person name="Benny G.L."/>
            <person name="Smith M.E."/>
            <person name="James T.Y."/>
            <person name="Grigoriev I.V."/>
        </authorList>
    </citation>
    <scope>NUCLEOTIDE SEQUENCE [LARGE SCALE GENOMIC DNA]</scope>
    <source>
        <strain evidence="4">RSA 468</strain>
    </source>
</reference>
<accession>A0A4V1J3W5</accession>
<feature type="chain" id="PRO_5020319619" evidence="2">
    <location>
        <begin position="25"/>
        <end position="340"/>
    </location>
</feature>
<feature type="region of interest" description="Disordered" evidence="1">
    <location>
        <begin position="210"/>
        <end position="237"/>
    </location>
</feature>
<evidence type="ECO:0000256" key="2">
    <source>
        <dbReference type="SAM" id="SignalP"/>
    </source>
</evidence>